<keyword evidence="1" id="KW-0472">Membrane</keyword>
<evidence type="ECO:0000313" key="4">
    <source>
        <dbReference type="Proteomes" id="UP000220527"/>
    </source>
</evidence>
<dbReference type="GO" id="GO:0009307">
    <property type="term" value="P:DNA restriction-modification system"/>
    <property type="evidence" value="ECO:0007669"/>
    <property type="project" value="InterPro"/>
</dbReference>
<dbReference type="Proteomes" id="UP000220527">
    <property type="component" value="Unassembled WGS sequence"/>
</dbReference>
<comment type="caution">
    <text evidence="3">The sequence shown here is derived from an EMBL/GenBank/DDBJ whole genome shotgun (WGS) entry which is preliminary data.</text>
</comment>
<keyword evidence="4" id="KW-1185">Reference proteome</keyword>
<dbReference type="EMBL" id="NQWI01000141">
    <property type="protein sequence ID" value="PDW01401.1"/>
    <property type="molecule type" value="Genomic_DNA"/>
</dbReference>
<dbReference type="GO" id="GO:0004519">
    <property type="term" value="F:endonuclease activity"/>
    <property type="evidence" value="ECO:0007669"/>
    <property type="project" value="UniProtKB-KW"/>
</dbReference>
<feature type="transmembrane region" description="Helical" evidence="1">
    <location>
        <begin position="33"/>
        <end position="50"/>
    </location>
</feature>
<feature type="transmembrane region" description="Helical" evidence="1">
    <location>
        <begin position="12"/>
        <end position="27"/>
    </location>
</feature>
<accession>A0A2A6REX5</accession>
<feature type="domain" description="Restriction endonuclease type IV Mrr" evidence="2">
    <location>
        <begin position="167"/>
        <end position="274"/>
    </location>
</feature>
<evidence type="ECO:0000259" key="2">
    <source>
        <dbReference type="Pfam" id="PF04471"/>
    </source>
</evidence>
<evidence type="ECO:0000313" key="3">
    <source>
        <dbReference type="EMBL" id="PDW01401.1"/>
    </source>
</evidence>
<dbReference type="InterPro" id="IPR007560">
    <property type="entry name" value="Restrct_endonuc_IV_Mrr"/>
</dbReference>
<keyword evidence="3" id="KW-0378">Hydrolase</keyword>
<dbReference type="AlphaFoldDB" id="A0A2A6REX5"/>
<dbReference type="InterPro" id="IPR011856">
    <property type="entry name" value="tRNA_endonuc-like_dom_sf"/>
</dbReference>
<feature type="transmembrane region" description="Helical" evidence="1">
    <location>
        <begin position="62"/>
        <end position="82"/>
    </location>
</feature>
<evidence type="ECO:0000256" key="1">
    <source>
        <dbReference type="SAM" id="Phobius"/>
    </source>
</evidence>
<dbReference type="Gene3D" id="3.40.1350.10">
    <property type="match status" value="1"/>
</dbReference>
<protein>
    <submittedName>
        <fullName evidence="3">Restriction endonuclease</fullName>
    </submittedName>
</protein>
<name>A0A2A6REX5_9CHLR</name>
<dbReference type="GO" id="GO:0003677">
    <property type="term" value="F:DNA binding"/>
    <property type="evidence" value="ECO:0007669"/>
    <property type="project" value="InterPro"/>
</dbReference>
<keyword evidence="3" id="KW-0540">Nuclease</keyword>
<reference evidence="4" key="1">
    <citation type="submission" date="2017-08" db="EMBL/GenBank/DDBJ databases">
        <authorList>
            <person name="Grouzdev D.S."/>
            <person name="Gaisin V.A."/>
            <person name="Rysina M.S."/>
            <person name="Gorlenko V.M."/>
        </authorList>
    </citation>
    <scope>NUCLEOTIDE SEQUENCE [LARGE SCALE GENOMIC DNA]</scope>
    <source>
        <strain evidence="4">Kir15-3F</strain>
    </source>
</reference>
<feature type="transmembrane region" description="Helical" evidence="1">
    <location>
        <begin position="110"/>
        <end position="132"/>
    </location>
</feature>
<keyword evidence="1" id="KW-0812">Transmembrane</keyword>
<gene>
    <name evidence="3" type="ORF">CJ255_19195</name>
</gene>
<keyword evidence="1" id="KW-1133">Transmembrane helix</keyword>
<organism evidence="3 4">
    <name type="scientific">Candidatus Viridilinea mediisalina</name>
    <dbReference type="NCBI Taxonomy" id="2024553"/>
    <lineage>
        <taxon>Bacteria</taxon>
        <taxon>Bacillati</taxon>
        <taxon>Chloroflexota</taxon>
        <taxon>Chloroflexia</taxon>
        <taxon>Chloroflexales</taxon>
        <taxon>Chloroflexineae</taxon>
        <taxon>Oscillochloridaceae</taxon>
        <taxon>Candidatus Viridilinea</taxon>
    </lineage>
</organism>
<proteinExistence type="predicted"/>
<dbReference type="Pfam" id="PF04471">
    <property type="entry name" value="Mrr_cat"/>
    <property type="match status" value="1"/>
</dbReference>
<keyword evidence="3" id="KW-0255">Endonuclease</keyword>
<sequence length="277" mass="30651">MQASLSRVEWRTTLSIAALMAVTWSMLFLGSPILQILAGIVPVLAGLMLGKRVQGDWLAHGLVLGFSGYFFGFLAVLGYGLLTEVGAFPPLILQLGPDTAPTEATVGDLLFFYATFSAFALIPFPAFGTVMAGRAEQRNRELQREITERGGRLERPGVVRTVEDLQGLSLPQFGSFVLNLYRKKGFEFNDYRFIDKDKHLDLEMSYEGEAYLLRLSVADKVRPGTIESLVQELRRRSLPKGVVLTSTEFTPDAAKAGKDRRNLVLIDGQTLFEIAEV</sequence>
<dbReference type="OrthoDB" id="150813at2"/>